<accession>A0A4R6JBV7</accession>
<dbReference type="AlphaFoldDB" id="A0A4R6JBV7"/>
<dbReference type="EMBL" id="SNWQ01000033">
    <property type="protein sequence ID" value="TDO33224.1"/>
    <property type="molecule type" value="Genomic_DNA"/>
</dbReference>
<dbReference type="OrthoDB" id="3830751at2"/>
<protein>
    <submittedName>
        <fullName evidence="1">Uncharacterized protein</fullName>
    </submittedName>
</protein>
<dbReference type="Proteomes" id="UP000295388">
    <property type="component" value="Unassembled WGS sequence"/>
</dbReference>
<gene>
    <name evidence="1" type="ORF">EV643_13322</name>
</gene>
<proteinExistence type="predicted"/>
<keyword evidence="2" id="KW-1185">Reference proteome</keyword>
<dbReference type="RefSeq" id="WP_133805353.1">
    <property type="nucleotide sequence ID" value="NZ_SNWQ01000033.1"/>
</dbReference>
<evidence type="ECO:0000313" key="2">
    <source>
        <dbReference type="Proteomes" id="UP000295388"/>
    </source>
</evidence>
<sequence length="230" mass="26094">MWDRHGWVFDLVSDDELRRRRARKRARERDNALLAANTARNEVWWRAGQTWAPDDPAMAAEMARAEADHAAALAETFLAPIAPYLSPGWSRQADEKPSSEQFAILYLEWEMAYPDEWHQDAGTYLSPSGLKGSILRAMDWHGVSEPDRAAGEKLLLAAVRGPYRAKDWRYTRVARHLDSRPLREALGTIVDGGDDAAALRAAFVLSRLDNPDLSANRRSYGNWLKHRTQT</sequence>
<reference evidence="1 2" key="1">
    <citation type="submission" date="2019-03" db="EMBL/GenBank/DDBJ databases">
        <title>Genomic Encyclopedia of Type Strains, Phase III (KMG-III): the genomes of soil and plant-associated and newly described type strains.</title>
        <authorList>
            <person name="Whitman W."/>
        </authorList>
    </citation>
    <scope>NUCLEOTIDE SEQUENCE [LARGE SCALE GENOMIC DNA]</scope>
    <source>
        <strain evidence="1 2">VKM Ac-2527</strain>
    </source>
</reference>
<organism evidence="1 2">
    <name type="scientific">Kribbella caucasensis</name>
    <dbReference type="NCBI Taxonomy" id="2512215"/>
    <lineage>
        <taxon>Bacteria</taxon>
        <taxon>Bacillati</taxon>
        <taxon>Actinomycetota</taxon>
        <taxon>Actinomycetes</taxon>
        <taxon>Propionibacteriales</taxon>
        <taxon>Kribbellaceae</taxon>
        <taxon>Kribbella</taxon>
    </lineage>
</organism>
<comment type="caution">
    <text evidence="1">The sequence shown here is derived from an EMBL/GenBank/DDBJ whole genome shotgun (WGS) entry which is preliminary data.</text>
</comment>
<evidence type="ECO:0000313" key="1">
    <source>
        <dbReference type="EMBL" id="TDO33224.1"/>
    </source>
</evidence>
<name>A0A4R6JBV7_9ACTN</name>